<feature type="compositionally biased region" description="Acidic residues" evidence="1">
    <location>
        <begin position="94"/>
        <end position="132"/>
    </location>
</feature>
<dbReference type="Proteomes" id="UP000590511">
    <property type="component" value="Unassembled WGS sequence"/>
</dbReference>
<sequence length="219" mass="23123">MFTDIEGSTRRMLGEAYRSVLGDRQGGCLGGQPTPRPGRAAVVRPVNRRPEGGRRRLPEARTDRGGRLTGGPQRRDRAGESDASKSDASKGDAGESDASEDDAGESDASEDDAGENDASENDASENDGDIVEDVGGLADAAVRDRLEEFEGRYDGGADECGERDDEDRGEDGLRVDGYGSFTRHEVRGLRCPAAADDHRGRGSWSAPGTWAGTPILGAA</sequence>
<accession>A0A7W7HQ97</accession>
<gene>
    <name evidence="2" type="ORF">Alo02nite_33450</name>
    <name evidence="3" type="ORF">BJ964_008638</name>
</gene>
<comment type="caution">
    <text evidence="3">The sequence shown here is derived from an EMBL/GenBank/DDBJ whole genome shotgun (WGS) entry which is preliminary data.</text>
</comment>
<evidence type="ECO:0000256" key="1">
    <source>
        <dbReference type="SAM" id="MobiDB-lite"/>
    </source>
</evidence>
<protein>
    <submittedName>
        <fullName evidence="3">Uncharacterized protein</fullName>
    </submittedName>
</protein>
<feature type="compositionally biased region" description="Basic and acidic residues" evidence="1">
    <location>
        <begin position="48"/>
        <end position="66"/>
    </location>
</feature>
<name>A0A7W7HQ97_9ACTN</name>
<feature type="compositionally biased region" description="Basic and acidic residues" evidence="1">
    <location>
        <begin position="141"/>
        <end position="155"/>
    </location>
</feature>
<feature type="region of interest" description="Disordered" evidence="1">
    <location>
        <begin position="194"/>
        <end position="219"/>
    </location>
</feature>
<reference evidence="3 4" key="1">
    <citation type="submission" date="2020-08" db="EMBL/GenBank/DDBJ databases">
        <title>Sequencing the genomes of 1000 actinobacteria strains.</title>
        <authorList>
            <person name="Klenk H.-P."/>
        </authorList>
    </citation>
    <scope>NUCLEOTIDE SEQUENCE [LARGE SCALE GENOMIC DNA]</scope>
    <source>
        <strain evidence="3 4">DSM 43150</strain>
    </source>
</reference>
<dbReference type="Proteomes" id="UP000631312">
    <property type="component" value="Unassembled WGS sequence"/>
</dbReference>
<reference evidence="2 5" key="2">
    <citation type="submission" date="2021-01" db="EMBL/GenBank/DDBJ databases">
        <title>Whole genome shotgun sequence of Actinoplanes lobatus NBRC 12513.</title>
        <authorList>
            <person name="Komaki H."/>
            <person name="Tamura T."/>
        </authorList>
    </citation>
    <scope>NUCLEOTIDE SEQUENCE [LARGE SCALE GENOMIC DNA]</scope>
    <source>
        <strain evidence="2 5">NBRC 12513</strain>
    </source>
</reference>
<keyword evidence="5" id="KW-1185">Reference proteome</keyword>
<evidence type="ECO:0000313" key="4">
    <source>
        <dbReference type="Proteomes" id="UP000590511"/>
    </source>
</evidence>
<feature type="compositionally biased region" description="Basic and acidic residues" evidence="1">
    <location>
        <begin position="73"/>
        <end position="93"/>
    </location>
</feature>
<dbReference type="AlphaFoldDB" id="A0A7W7HQ97"/>
<dbReference type="EMBL" id="JACHNC010000001">
    <property type="protein sequence ID" value="MBB4754477.1"/>
    <property type="molecule type" value="Genomic_DNA"/>
</dbReference>
<organism evidence="3 4">
    <name type="scientific">Actinoplanes lobatus</name>
    <dbReference type="NCBI Taxonomy" id="113568"/>
    <lineage>
        <taxon>Bacteria</taxon>
        <taxon>Bacillati</taxon>
        <taxon>Actinomycetota</taxon>
        <taxon>Actinomycetes</taxon>
        <taxon>Micromonosporales</taxon>
        <taxon>Micromonosporaceae</taxon>
        <taxon>Actinoplanes</taxon>
    </lineage>
</organism>
<dbReference type="RefSeq" id="WP_188126021.1">
    <property type="nucleotide sequence ID" value="NZ_JACHNC010000001.1"/>
</dbReference>
<evidence type="ECO:0000313" key="3">
    <source>
        <dbReference type="EMBL" id="MBB4754477.1"/>
    </source>
</evidence>
<proteinExistence type="predicted"/>
<evidence type="ECO:0000313" key="2">
    <source>
        <dbReference type="EMBL" id="GIE40447.1"/>
    </source>
</evidence>
<feature type="region of interest" description="Disordered" evidence="1">
    <location>
        <begin position="16"/>
        <end position="178"/>
    </location>
</feature>
<dbReference type="EMBL" id="BOMP01000046">
    <property type="protein sequence ID" value="GIE40447.1"/>
    <property type="molecule type" value="Genomic_DNA"/>
</dbReference>
<feature type="compositionally biased region" description="Acidic residues" evidence="1">
    <location>
        <begin position="156"/>
        <end position="169"/>
    </location>
</feature>
<evidence type="ECO:0000313" key="5">
    <source>
        <dbReference type="Proteomes" id="UP000631312"/>
    </source>
</evidence>